<dbReference type="PANTHER" id="PTHR22442">
    <property type="match status" value="1"/>
</dbReference>
<evidence type="ECO:0000313" key="1">
    <source>
        <dbReference type="Ensembl" id="ENSEEEP00000045791.2"/>
    </source>
</evidence>
<name>A0A4W4HB24_ELEEL</name>
<dbReference type="PANTHER" id="PTHR22442:SF4">
    <property type="entry name" value="PROTEIN FAM169BP"/>
    <property type="match status" value="1"/>
</dbReference>
<reference evidence="2" key="1">
    <citation type="journal article" date="2014" name="Science">
        <title>Nonhuman genetics. Genomic basis for the convergent evolution of electric organs.</title>
        <authorList>
            <person name="Gallant J.R."/>
            <person name="Traeger L.L."/>
            <person name="Volkening J.D."/>
            <person name="Moffett H."/>
            <person name="Chen P.H."/>
            <person name="Novina C.D."/>
            <person name="Phillips G.N.Jr."/>
            <person name="Anand R."/>
            <person name="Wells G.B."/>
            <person name="Pinch M."/>
            <person name="Guth R."/>
            <person name="Unguez G.A."/>
            <person name="Albert J.S."/>
            <person name="Zakon H.H."/>
            <person name="Samanta M.P."/>
            <person name="Sussman M.R."/>
        </authorList>
    </citation>
    <scope>NUCLEOTIDE SEQUENCE [LARGE SCALE GENOMIC DNA]</scope>
</reference>
<dbReference type="OMA" id="SWWPTED"/>
<organism evidence="1 2">
    <name type="scientific">Electrophorus electricus</name>
    <name type="common">Electric eel</name>
    <name type="synonym">Gymnotus electricus</name>
    <dbReference type="NCBI Taxonomy" id="8005"/>
    <lineage>
        <taxon>Eukaryota</taxon>
        <taxon>Metazoa</taxon>
        <taxon>Chordata</taxon>
        <taxon>Craniata</taxon>
        <taxon>Vertebrata</taxon>
        <taxon>Euteleostomi</taxon>
        <taxon>Actinopterygii</taxon>
        <taxon>Neopterygii</taxon>
        <taxon>Teleostei</taxon>
        <taxon>Ostariophysi</taxon>
        <taxon>Gymnotiformes</taxon>
        <taxon>Gymnotoidei</taxon>
        <taxon>Gymnotidae</taxon>
        <taxon>Electrophorus</taxon>
    </lineage>
</organism>
<reference evidence="2" key="2">
    <citation type="journal article" date="2017" name="Sci. Adv.">
        <title>A tail of two voltages: Proteomic comparison of the three electric organs of the electric eel.</title>
        <authorList>
            <person name="Traeger L.L."/>
            <person name="Sabat G."/>
            <person name="Barrett-Wilt G.A."/>
            <person name="Wells G.B."/>
            <person name="Sussman M.R."/>
        </authorList>
    </citation>
    <scope>NUCLEOTIDE SEQUENCE [LARGE SCALE GENOMIC DNA]</scope>
</reference>
<protein>
    <recommendedName>
        <fullName evidence="3">Family with sequence similarity 169 member B</fullName>
    </recommendedName>
</protein>
<dbReference type="Ensembl" id="ENSEEET00000046299.2">
    <property type="protein sequence ID" value="ENSEEEP00000045791.2"/>
    <property type="gene ID" value="ENSEEEG00000021587.2"/>
</dbReference>
<accession>A0A4W4HB24</accession>
<dbReference type="STRING" id="8005.ENSEEEP00000045791"/>
<keyword evidence="2" id="KW-1185">Reference proteome</keyword>
<gene>
    <name evidence="1" type="primary">fam169b</name>
</gene>
<sequence length="293" mass="33587">LNFSLNSFISPVKYPVDLSSQDYSELNSDSGEYLSCLHLGTKSIILPVVALYLHGKWWPIRDVLKTSSIHRNGLVFVSLLRIYKVILFLLSQIVFGVLERPLGEHLYFSIHPAREHGKLLWQDGEAVGFYTIKKKGSLGSGFTGQSYLLPVLDTVFVRTHWRRRGLALHMLQDFCMSMPTETVLGISYPISPSMYAVCKKYLETHQEQRERLYEVEAPGEWSQRRNVWLNVQLQSHPTQGELLCCFVKAKAKNVLESMSPTSTESRRPQRSCVQKRLVNQVVFNKCKKAKTSY</sequence>
<reference evidence="1" key="3">
    <citation type="submission" date="2020-05" db="EMBL/GenBank/DDBJ databases">
        <title>Electrophorus electricus (electric eel) genome, fEleEle1, primary haplotype.</title>
        <authorList>
            <person name="Myers G."/>
            <person name="Meyer A."/>
            <person name="Fedrigo O."/>
            <person name="Formenti G."/>
            <person name="Rhie A."/>
            <person name="Tracey A."/>
            <person name="Sims Y."/>
            <person name="Jarvis E.D."/>
        </authorList>
    </citation>
    <scope>NUCLEOTIDE SEQUENCE [LARGE SCALE GENOMIC DNA]</scope>
</reference>
<dbReference type="InterPro" id="IPR029625">
    <property type="entry name" value="FAM169"/>
</dbReference>
<evidence type="ECO:0000313" key="2">
    <source>
        <dbReference type="Proteomes" id="UP000314983"/>
    </source>
</evidence>
<proteinExistence type="predicted"/>
<evidence type="ECO:0008006" key="3">
    <source>
        <dbReference type="Google" id="ProtNLM"/>
    </source>
</evidence>
<dbReference type="Proteomes" id="UP000314983">
    <property type="component" value="Chromosome 4"/>
</dbReference>
<dbReference type="AlphaFoldDB" id="A0A4W4HB24"/>
<reference evidence="1" key="4">
    <citation type="submission" date="2025-08" db="UniProtKB">
        <authorList>
            <consortium name="Ensembl"/>
        </authorList>
    </citation>
    <scope>IDENTIFICATION</scope>
</reference>
<dbReference type="GeneTree" id="ENSGT00510000048902"/>
<reference evidence="1" key="5">
    <citation type="submission" date="2025-09" db="UniProtKB">
        <authorList>
            <consortium name="Ensembl"/>
        </authorList>
    </citation>
    <scope>IDENTIFICATION</scope>
</reference>